<evidence type="ECO:0000256" key="2">
    <source>
        <dbReference type="ARBA" id="ARBA00023125"/>
    </source>
</evidence>
<dbReference type="PROSITE" id="PS01124">
    <property type="entry name" value="HTH_ARAC_FAMILY_2"/>
    <property type="match status" value="1"/>
</dbReference>
<evidence type="ECO:0000256" key="3">
    <source>
        <dbReference type="ARBA" id="ARBA00023163"/>
    </source>
</evidence>
<dbReference type="Gene3D" id="1.10.10.60">
    <property type="entry name" value="Homeodomain-like"/>
    <property type="match status" value="1"/>
</dbReference>
<dbReference type="Pfam" id="PF20240">
    <property type="entry name" value="DUF6597"/>
    <property type="match status" value="1"/>
</dbReference>
<dbReference type="SMART" id="SM00342">
    <property type="entry name" value="HTH_ARAC"/>
    <property type="match status" value="1"/>
</dbReference>
<dbReference type="PROSITE" id="PS00041">
    <property type="entry name" value="HTH_ARAC_FAMILY_1"/>
    <property type="match status" value="1"/>
</dbReference>
<dbReference type="RefSeq" id="WP_315735723.1">
    <property type="nucleotide sequence ID" value="NZ_JAVYII010000010.1"/>
</dbReference>
<organism evidence="6 7">
    <name type="scientific">Nocardioides imazamoxiresistens</name>
    <dbReference type="NCBI Taxonomy" id="3231893"/>
    <lineage>
        <taxon>Bacteria</taxon>
        <taxon>Bacillati</taxon>
        <taxon>Actinomycetota</taxon>
        <taxon>Actinomycetes</taxon>
        <taxon>Propionibacteriales</taxon>
        <taxon>Nocardioidaceae</taxon>
        <taxon>Nocardioides</taxon>
    </lineage>
</organism>
<dbReference type="PANTHER" id="PTHR46796">
    <property type="entry name" value="HTH-TYPE TRANSCRIPTIONAL ACTIVATOR RHAS-RELATED"/>
    <property type="match status" value="1"/>
</dbReference>
<gene>
    <name evidence="6" type="ORF">RDV89_19125</name>
</gene>
<dbReference type="SUPFAM" id="SSF46689">
    <property type="entry name" value="Homeodomain-like"/>
    <property type="match status" value="1"/>
</dbReference>
<name>A0ABU3Q129_9ACTN</name>
<dbReference type="Pfam" id="PF12833">
    <property type="entry name" value="HTH_18"/>
    <property type="match status" value="1"/>
</dbReference>
<evidence type="ECO:0000256" key="4">
    <source>
        <dbReference type="SAM" id="MobiDB-lite"/>
    </source>
</evidence>
<dbReference type="InterPro" id="IPR050204">
    <property type="entry name" value="AraC_XylS_family_regulators"/>
</dbReference>
<evidence type="ECO:0000259" key="5">
    <source>
        <dbReference type="PROSITE" id="PS01124"/>
    </source>
</evidence>
<keyword evidence="1" id="KW-0805">Transcription regulation</keyword>
<dbReference type="InterPro" id="IPR046532">
    <property type="entry name" value="DUF6597"/>
</dbReference>
<reference evidence="6 7" key="1">
    <citation type="submission" date="2023-08" db="EMBL/GenBank/DDBJ databases">
        <title>Nocardioides seae sp. nov., a bacterium isolated from a soil.</title>
        <authorList>
            <person name="Wang X."/>
        </authorList>
    </citation>
    <scope>NUCLEOTIDE SEQUENCE [LARGE SCALE GENOMIC DNA]</scope>
    <source>
        <strain evidence="6 7">YZH12</strain>
    </source>
</reference>
<keyword evidence="7" id="KW-1185">Reference proteome</keyword>
<evidence type="ECO:0000313" key="6">
    <source>
        <dbReference type="EMBL" id="MDT9595208.1"/>
    </source>
</evidence>
<sequence>MSERRGPEPVSPIDRAHLTGRTRPSPPIHRYTPSPDLADLVDRYWIPVWSLAEPTTQSTLQHPVCLVVVSDTYARFYGVTRGLSTVTLSGDGYAAGVMLRPAAGRLLLGRPVGGLTDGHCDLGELEGLDGAALTAEVRALMDPAPGDPVAHRAVIEAYERRLRRFLPVDEQGMLINTVVDWLREHPEVTRVAEVAAALDLGERALHRLVEQRVGLSPKWLLQRRRLHDAVVALKAGETSLAAIAADLGYSDQAHFTHDFRTVTGMTPGSYLADQERPGVGGTG</sequence>
<evidence type="ECO:0000256" key="1">
    <source>
        <dbReference type="ARBA" id="ARBA00023015"/>
    </source>
</evidence>
<dbReference type="PANTHER" id="PTHR46796:SF15">
    <property type="entry name" value="BLL1074 PROTEIN"/>
    <property type="match status" value="1"/>
</dbReference>
<comment type="caution">
    <text evidence="6">The sequence shown here is derived from an EMBL/GenBank/DDBJ whole genome shotgun (WGS) entry which is preliminary data.</text>
</comment>
<accession>A0ABU3Q129</accession>
<dbReference type="InterPro" id="IPR009057">
    <property type="entry name" value="Homeodomain-like_sf"/>
</dbReference>
<proteinExistence type="predicted"/>
<keyword evidence="3" id="KW-0804">Transcription</keyword>
<protein>
    <submittedName>
        <fullName evidence="6">AraC family transcriptional regulator</fullName>
    </submittedName>
</protein>
<dbReference type="Proteomes" id="UP001268542">
    <property type="component" value="Unassembled WGS sequence"/>
</dbReference>
<evidence type="ECO:0000313" key="7">
    <source>
        <dbReference type="Proteomes" id="UP001268542"/>
    </source>
</evidence>
<dbReference type="InterPro" id="IPR018062">
    <property type="entry name" value="HTH_AraC-typ_CS"/>
</dbReference>
<dbReference type="EMBL" id="JAVYII010000010">
    <property type="protein sequence ID" value="MDT9595208.1"/>
    <property type="molecule type" value="Genomic_DNA"/>
</dbReference>
<feature type="domain" description="HTH araC/xylS-type" evidence="5">
    <location>
        <begin position="176"/>
        <end position="273"/>
    </location>
</feature>
<keyword evidence="2" id="KW-0238">DNA-binding</keyword>
<feature type="region of interest" description="Disordered" evidence="4">
    <location>
        <begin position="1"/>
        <end position="32"/>
    </location>
</feature>
<dbReference type="InterPro" id="IPR018060">
    <property type="entry name" value="HTH_AraC"/>
</dbReference>